<feature type="binding site" evidence="8">
    <location>
        <position position="210"/>
    </location>
    <ligand>
        <name>Zn(2+)</name>
        <dbReference type="ChEBI" id="CHEBI:29105"/>
        <label>2</label>
    </ligand>
</feature>
<dbReference type="CDD" id="cd05656">
    <property type="entry name" value="M42_Frv"/>
    <property type="match status" value="1"/>
</dbReference>
<dbReference type="InterPro" id="IPR023367">
    <property type="entry name" value="Peptidase_M42_dom2"/>
</dbReference>
<organism evidence="9">
    <name type="scientific">Aerophobetes bacterium</name>
    <dbReference type="NCBI Taxonomy" id="2030807"/>
    <lineage>
        <taxon>Bacteria</taxon>
        <taxon>Candidatus Aerophobota</taxon>
    </lineage>
</organism>
<dbReference type="GO" id="GO:0006508">
    <property type="term" value="P:proteolysis"/>
    <property type="evidence" value="ECO:0007669"/>
    <property type="project" value="UniProtKB-KW"/>
</dbReference>
<dbReference type="EMBL" id="DRTT01000103">
    <property type="protein sequence ID" value="HHF98579.1"/>
    <property type="molecule type" value="Genomic_DNA"/>
</dbReference>
<dbReference type="PANTHER" id="PTHR32481:SF20">
    <property type="entry name" value="AMINOPEPTIDASE YSDC"/>
    <property type="match status" value="1"/>
</dbReference>
<feature type="binding site" evidence="8">
    <location>
        <position position="232"/>
    </location>
    <ligand>
        <name>Zn(2+)</name>
        <dbReference type="ChEBI" id="CHEBI:29105"/>
        <label>1</label>
    </ligand>
</feature>
<keyword evidence="4 8" id="KW-0479">Metal-binding</keyword>
<gene>
    <name evidence="9" type="ORF">ENL39_03720</name>
</gene>
<evidence type="ECO:0000256" key="2">
    <source>
        <dbReference type="ARBA" id="ARBA00022438"/>
    </source>
</evidence>
<dbReference type="Pfam" id="PF05343">
    <property type="entry name" value="Peptidase_M42"/>
    <property type="match status" value="1"/>
</dbReference>
<feature type="binding site" evidence="8">
    <location>
        <position position="65"/>
    </location>
    <ligand>
        <name>Zn(2+)</name>
        <dbReference type="ChEBI" id="CHEBI:29105"/>
        <label>1</label>
    </ligand>
</feature>
<feature type="binding site" evidence="8">
    <location>
        <position position="177"/>
    </location>
    <ligand>
        <name>Zn(2+)</name>
        <dbReference type="ChEBI" id="CHEBI:29105"/>
        <label>2</label>
    </ligand>
</feature>
<evidence type="ECO:0000256" key="7">
    <source>
        <dbReference type="PIRSR" id="PIRSR001123-1"/>
    </source>
</evidence>
<name>A0A7V5M0A1_UNCAE</name>
<comment type="cofactor">
    <cofactor evidence="8">
        <name>a divalent metal cation</name>
        <dbReference type="ChEBI" id="CHEBI:60240"/>
    </cofactor>
    <text evidence="8">Binds 2 divalent metal cations per subunit.</text>
</comment>
<evidence type="ECO:0000256" key="5">
    <source>
        <dbReference type="ARBA" id="ARBA00022801"/>
    </source>
</evidence>
<dbReference type="GO" id="GO:0004177">
    <property type="term" value="F:aminopeptidase activity"/>
    <property type="evidence" value="ECO:0007669"/>
    <property type="project" value="UniProtKB-UniRule"/>
</dbReference>
<feature type="binding site" evidence="8">
    <location>
        <position position="319"/>
    </location>
    <ligand>
        <name>Zn(2+)</name>
        <dbReference type="ChEBI" id="CHEBI:29105"/>
        <label>2</label>
    </ligand>
</feature>
<proteinExistence type="inferred from homology"/>
<sequence>MEERSFLFLKRLVETPSPSGFERPLQKVVREEMEKVADKVRTDVHGNVIAVKNPEGEPRIMFAAHCDEVGFMVKYIDEKGFVYFSSIGGVDAHITPGQRVKIHALSGPVLGVVGKKPIHAMEEEEKKKVVKLSEQWIDIGVSSKEEAEKIVKIGDPITFSAGLERLRGDLVVARGLDDKMGTFIICEVLRSLSSLSFPSAVFFASTVQEEIGLRGARTATYSVNPDVGIAVDADLASDFPTMDKKKEGEIKVGAGPVITRGPNVNSKVEEVLIEVAEEKNIPYQICGEPRATPTDANVIQINRAGVAAGLVSVPVRYLHTPVEVVSLKDVENAVRLLVEFVLRIKKEESFIPF</sequence>
<feature type="binding site" evidence="8">
    <location>
        <position position="177"/>
    </location>
    <ligand>
        <name>Zn(2+)</name>
        <dbReference type="ChEBI" id="CHEBI:29105"/>
        <label>1</label>
    </ligand>
</feature>
<dbReference type="AlphaFoldDB" id="A0A7V5M0A1"/>
<dbReference type="InterPro" id="IPR008007">
    <property type="entry name" value="Peptidase_M42"/>
</dbReference>
<evidence type="ECO:0000256" key="6">
    <source>
        <dbReference type="PIRNR" id="PIRNR001123"/>
    </source>
</evidence>
<evidence type="ECO:0000313" key="9">
    <source>
        <dbReference type="EMBL" id="HHF98579.1"/>
    </source>
</evidence>
<evidence type="ECO:0000256" key="3">
    <source>
        <dbReference type="ARBA" id="ARBA00022670"/>
    </source>
</evidence>
<dbReference type="Proteomes" id="UP000886070">
    <property type="component" value="Unassembled WGS sequence"/>
</dbReference>
<keyword evidence="2" id="KW-0031">Aminopeptidase</keyword>
<dbReference type="InterPro" id="IPR051464">
    <property type="entry name" value="Peptidase_M42_aminopept"/>
</dbReference>
<feature type="active site" description="Proton acceptor" evidence="7">
    <location>
        <position position="209"/>
    </location>
</feature>
<evidence type="ECO:0000256" key="1">
    <source>
        <dbReference type="ARBA" id="ARBA00006272"/>
    </source>
</evidence>
<dbReference type="Gene3D" id="3.40.630.10">
    <property type="entry name" value="Zn peptidases"/>
    <property type="match status" value="1"/>
</dbReference>
<protein>
    <submittedName>
        <fullName evidence="9">M42 family peptidase</fullName>
    </submittedName>
</protein>
<keyword evidence="3" id="KW-0645">Protease</keyword>
<evidence type="ECO:0000256" key="8">
    <source>
        <dbReference type="PIRSR" id="PIRSR001123-2"/>
    </source>
</evidence>
<dbReference type="Gene3D" id="2.40.30.40">
    <property type="entry name" value="Peptidase M42, domain 2"/>
    <property type="match status" value="1"/>
</dbReference>
<keyword evidence="5" id="KW-0378">Hydrolase</keyword>
<accession>A0A7V5M0A1</accession>
<reference evidence="9" key="1">
    <citation type="journal article" date="2020" name="mSystems">
        <title>Genome- and Community-Level Interaction Insights into Carbon Utilization and Element Cycling Functions of Hydrothermarchaeota in Hydrothermal Sediment.</title>
        <authorList>
            <person name="Zhou Z."/>
            <person name="Liu Y."/>
            <person name="Xu W."/>
            <person name="Pan J."/>
            <person name="Luo Z.H."/>
            <person name="Li M."/>
        </authorList>
    </citation>
    <scope>NUCLEOTIDE SEQUENCE [LARGE SCALE GENOMIC DNA]</scope>
    <source>
        <strain evidence="9">HyVt-92</strain>
    </source>
</reference>
<dbReference type="GO" id="GO:0046872">
    <property type="term" value="F:metal ion binding"/>
    <property type="evidence" value="ECO:0007669"/>
    <property type="project" value="UniProtKB-UniRule"/>
</dbReference>
<dbReference type="PIRSF" id="PIRSF001123">
    <property type="entry name" value="PepA_GA"/>
    <property type="match status" value="1"/>
</dbReference>
<dbReference type="SUPFAM" id="SSF53187">
    <property type="entry name" value="Zn-dependent exopeptidases"/>
    <property type="match status" value="1"/>
</dbReference>
<evidence type="ECO:0000256" key="4">
    <source>
        <dbReference type="ARBA" id="ARBA00022723"/>
    </source>
</evidence>
<comment type="similarity">
    <text evidence="1 6">Belongs to the peptidase M42 family.</text>
</comment>
<dbReference type="PANTHER" id="PTHR32481">
    <property type="entry name" value="AMINOPEPTIDASE"/>
    <property type="match status" value="1"/>
</dbReference>
<comment type="caution">
    <text evidence="9">The sequence shown here is derived from an EMBL/GenBank/DDBJ whole genome shotgun (WGS) entry which is preliminary data.</text>
</comment>
<dbReference type="SUPFAM" id="SSF101821">
    <property type="entry name" value="Aminopeptidase/glucanase lid domain"/>
    <property type="match status" value="1"/>
</dbReference>